<evidence type="ECO:0000313" key="14">
    <source>
        <dbReference type="EMBL" id="ROH89195.1"/>
    </source>
</evidence>
<keyword evidence="6 11" id="KW-0547">Nucleotide-binding</keyword>
<evidence type="ECO:0000256" key="9">
    <source>
        <dbReference type="ARBA" id="ARBA00023146"/>
    </source>
</evidence>
<dbReference type="GO" id="GO:0004821">
    <property type="term" value="F:histidine-tRNA ligase activity"/>
    <property type="evidence" value="ECO:0007669"/>
    <property type="project" value="UniProtKB-UniRule"/>
</dbReference>
<dbReference type="SUPFAM" id="SSF52954">
    <property type="entry name" value="Class II aaRS ABD-related"/>
    <property type="match status" value="1"/>
</dbReference>
<keyword evidence="5 11" id="KW-0436">Ligase</keyword>
<dbReference type="InterPro" id="IPR004154">
    <property type="entry name" value="Anticodon-bd"/>
</dbReference>
<feature type="binding site" evidence="12">
    <location>
        <position position="113"/>
    </location>
    <ligand>
        <name>L-histidine</name>
        <dbReference type="ChEBI" id="CHEBI:57595"/>
    </ligand>
</feature>
<comment type="subunit">
    <text evidence="3 11">Homodimer.</text>
</comment>
<dbReference type="PIRSF" id="PIRSF001549">
    <property type="entry name" value="His-tRNA_synth"/>
    <property type="match status" value="1"/>
</dbReference>
<evidence type="ECO:0000313" key="15">
    <source>
        <dbReference type="Proteomes" id="UP000282106"/>
    </source>
</evidence>
<dbReference type="GO" id="GO:0006427">
    <property type="term" value="P:histidyl-tRNA aminoacylation"/>
    <property type="evidence" value="ECO:0007669"/>
    <property type="project" value="UniProtKB-UniRule"/>
</dbReference>
<comment type="subcellular location">
    <subcellularLocation>
        <location evidence="1 11">Cytoplasm</location>
    </subcellularLocation>
</comment>
<evidence type="ECO:0000256" key="3">
    <source>
        <dbReference type="ARBA" id="ARBA00011738"/>
    </source>
</evidence>
<feature type="domain" description="Aminoacyl-transfer RNA synthetases class-II family profile" evidence="13">
    <location>
        <begin position="1"/>
        <end position="323"/>
    </location>
</feature>
<accession>A0A3N0V913</accession>
<feature type="binding site" evidence="12">
    <location>
        <begin position="83"/>
        <end position="85"/>
    </location>
    <ligand>
        <name>L-histidine</name>
        <dbReference type="ChEBI" id="CHEBI:57595"/>
    </ligand>
</feature>
<dbReference type="RefSeq" id="WP_123212217.1">
    <property type="nucleotide sequence ID" value="NZ_RJVO01000005.1"/>
</dbReference>
<dbReference type="NCBIfam" id="TIGR00442">
    <property type="entry name" value="hisS"/>
    <property type="match status" value="1"/>
</dbReference>
<evidence type="ECO:0000256" key="8">
    <source>
        <dbReference type="ARBA" id="ARBA00022917"/>
    </source>
</evidence>
<dbReference type="PROSITE" id="PS50862">
    <property type="entry name" value="AA_TRNA_LIGASE_II"/>
    <property type="match status" value="1"/>
</dbReference>
<dbReference type="HAMAP" id="MF_00127">
    <property type="entry name" value="His_tRNA_synth"/>
    <property type="match status" value="1"/>
</dbReference>
<sequence length="425" mass="46223">MSKSIQAIRGMNDVLPADSALWRHVFNTAAEVFGAYGYGEIRLPIVERTELFKRAVGEVTDVVEKEMYAFADRGGEEIALRPEGTAGCVRAGIEHGLLHNQQQRFWYAGPMFRYERPQAGRYRQFHQIGVEAYGMAGPDVDVEVIALSARLFKRLGFRDLTLEINSLGGKEARAAYRAALVAFLERHEASLDEDSKRRLHSNPLRVLDSKVPTTQAIVSEAPKLLDYLEADSLSHFEGFQQGLADLGIGYVVNTRLVRGLDYYTKGVFEWTTRQLGAQGTVCAGGRYDGLVEQMGGAPTPAVGFGAGVERLILLLQAQAVNLPSAGSQVYFCTLGEAAEREARKLAETLREQLPGLRLVLNAGGGKLKSQLGRADKSGASLALVLGEAELARGAVQVKSLRQSLPDQELALSELVARLPGLLPAA</sequence>
<dbReference type="InterPro" id="IPR041715">
    <property type="entry name" value="HisRS-like_core"/>
</dbReference>
<dbReference type="GO" id="GO:0005524">
    <property type="term" value="F:ATP binding"/>
    <property type="evidence" value="ECO:0007669"/>
    <property type="project" value="UniProtKB-UniRule"/>
</dbReference>
<evidence type="ECO:0000256" key="6">
    <source>
        <dbReference type="ARBA" id="ARBA00022741"/>
    </source>
</evidence>
<dbReference type="AlphaFoldDB" id="A0A3N0V913"/>
<dbReference type="InterPro" id="IPR015807">
    <property type="entry name" value="His-tRNA-ligase"/>
</dbReference>
<dbReference type="CDD" id="cd00773">
    <property type="entry name" value="HisRS-like_core"/>
    <property type="match status" value="1"/>
</dbReference>
<dbReference type="Gene3D" id="3.40.50.800">
    <property type="entry name" value="Anticodon-binding domain"/>
    <property type="match status" value="1"/>
</dbReference>
<evidence type="ECO:0000256" key="5">
    <source>
        <dbReference type="ARBA" id="ARBA00022598"/>
    </source>
</evidence>
<evidence type="ECO:0000256" key="1">
    <source>
        <dbReference type="ARBA" id="ARBA00004496"/>
    </source>
</evidence>
<dbReference type="Pfam" id="PF03129">
    <property type="entry name" value="HGTP_anticodon"/>
    <property type="match status" value="1"/>
</dbReference>
<name>A0A3N0V913_9GAMM</name>
<evidence type="ECO:0000259" key="13">
    <source>
        <dbReference type="PROSITE" id="PS50862"/>
    </source>
</evidence>
<dbReference type="InterPro" id="IPR045864">
    <property type="entry name" value="aa-tRNA-synth_II/BPL/LPL"/>
</dbReference>
<comment type="catalytic activity">
    <reaction evidence="10 11">
        <text>tRNA(His) + L-histidine + ATP = L-histidyl-tRNA(His) + AMP + diphosphate + H(+)</text>
        <dbReference type="Rhea" id="RHEA:17313"/>
        <dbReference type="Rhea" id="RHEA-COMP:9665"/>
        <dbReference type="Rhea" id="RHEA-COMP:9689"/>
        <dbReference type="ChEBI" id="CHEBI:15378"/>
        <dbReference type="ChEBI" id="CHEBI:30616"/>
        <dbReference type="ChEBI" id="CHEBI:33019"/>
        <dbReference type="ChEBI" id="CHEBI:57595"/>
        <dbReference type="ChEBI" id="CHEBI:78442"/>
        <dbReference type="ChEBI" id="CHEBI:78527"/>
        <dbReference type="ChEBI" id="CHEBI:456215"/>
        <dbReference type="EC" id="6.1.1.21"/>
    </reaction>
</comment>
<evidence type="ECO:0000256" key="12">
    <source>
        <dbReference type="PIRSR" id="PIRSR001549-1"/>
    </source>
</evidence>
<dbReference type="EC" id="6.1.1.21" evidence="11"/>
<dbReference type="SUPFAM" id="SSF55681">
    <property type="entry name" value="Class II aaRS and biotin synthetases"/>
    <property type="match status" value="1"/>
</dbReference>
<protein>
    <recommendedName>
        <fullName evidence="11">Histidine--tRNA ligase</fullName>
        <ecNumber evidence="11">6.1.1.21</ecNumber>
    </recommendedName>
    <alternativeName>
        <fullName evidence="11">Histidyl-tRNA synthetase</fullName>
        <shortName evidence="11">HisRS</shortName>
    </alternativeName>
</protein>
<dbReference type="Proteomes" id="UP000282106">
    <property type="component" value="Unassembled WGS sequence"/>
</dbReference>
<dbReference type="PANTHER" id="PTHR43707:SF1">
    <property type="entry name" value="HISTIDINE--TRNA LIGASE, MITOCHONDRIAL-RELATED"/>
    <property type="match status" value="1"/>
</dbReference>
<comment type="similarity">
    <text evidence="2 11">Belongs to the class-II aminoacyl-tRNA synthetase family.</text>
</comment>
<organism evidence="14 15">
    <name type="scientific">Stagnimonas aquatica</name>
    <dbReference type="NCBI Taxonomy" id="2689987"/>
    <lineage>
        <taxon>Bacteria</taxon>
        <taxon>Pseudomonadati</taxon>
        <taxon>Pseudomonadota</taxon>
        <taxon>Gammaproteobacteria</taxon>
        <taxon>Nevskiales</taxon>
        <taxon>Nevskiaceae</taxon>
        <taxon>Stagnimonas</taxon>
    </lineage>
</organism>
<proteinExistence type="inferred from homology"/>
<dbReference type="EMBL" id="RJVO01000005">
    <property type="protein sequence ID" value="ROH89195.1"/>
    <property type="molecule type" value="Genomic_DNA"/>
</dbReference>
<dbReference type="PANTHER" id="PTHR43707">
    <property type="entry name" value="HISTIDYL-TRNA SYNTHETASE"/>
    <property type="match status" value="1"/>
</dbReference>
<evidence type="ECO:0000256" key="10">
    <source>
        <dbReference type="ARBA" id="ARBA00047639"/>
    </source>
</evidence>
<feature type="binding site" evidence="12">
    <location>
        <begin position="262"/>
        <end position="263"/>
    </location>
    <ligand>
        <name>L-histidine</name>
        <dbReference type="ChEBI" id="CHEBI:57595"/>
    </ligand>
</feature>
<dbReference type="InterPro" id="IPR033656">
    <property type="entry name" value="HisRS_anticodon"/>
</dbReference>
<dbReference type="Gene3D" id="3.30.930.10">
    <property type="entry name" value="Bira Bifunctional Protein, Domain 2"/>
    <property type="match status" value="1"/>
</dbReference>
<dbReference type="FunFam" id="3.30.930.10:FF:000005">
    <property type="entry name" value="Histidine--tRNA ligase"/>
    <property type="match status" value="1"/>
</dbReference>
<dbReference type="GO" id="GO:0005737">
    <property type="term" value="C:cytoplasm"/>
    <property type="evidence" value="ECO:0007669"/>
    <property type="project" value="UniProtKB-SubCell"/>
</dbReference>
<keyword evidence="15" id="KW-1185">Reference proteome</keyword>
<reference evidence="14 15" key="1">
    <citation type="submission" date="2018-10" db="EMBL/GenBank/DDBJ databases">
        <authorList>
            <person name="Chen W.-M."/>
        </authorList>
    </citation>
    <scope>NUCLEOTIDE SEQUENCE [LARGE SCALE GENOMIC DNA]</scope>
    <source>
        <strain evidence="14 15">THS-13</strain>
    </source>
</reference>
<feature type="binding site" evidence="12">
    <location>
        <position position="258"/>
    </location>
    <ligand>
        <name>L-histidine</name>
        <dbReference type="ChEBI" id="CHEBI:57595"/>
    </ligand>
</feature>
<evidence type="ECO:0000256" key="4">
    <source>
        <dbReference type="ARBA" id="ARBA00022490"/>
    </source>
</evidence>
<evidence type="ECO:0000256" key="11">
    <source>
        <dbReference type="HAMAP-Rule" id="MF_00127"/>
    </source>
</evidence>
<feature type="binding site" evidence="12">
    <location>
        <position position="127"/>
    </location>
    <ligand>
        <name>L-histidine</name>
        <dbReference type="ChEBI" id="CHEBI:57595"/>
    </ligand>
</feature>
<keyword evidence="9 11" id="KW-0030">Aminoacyl-tRNA synthetase</keyword>
<dbReference type="InterPro" id="IPR006195">
    <property type="entry name" value="aa-tRNA-synth_II"/>
</dbReference>
<dbReference type="Pfam" id="PF13393">
    <property type="entry name" value="tRNA-synt_His"/>
    <property type="match status" value="1"/>
</dbReference>
<dbReference type="InterPro" id="IPR036621">
    <property type="entry name" value="Anticodon-bd_dom_sf"/>
</dbReference>
<keyword evidence="4 11" id="KW-0963">Cytoplasm</keyword>
<dbReference type="FunCoup" id="A0A3N0V913">
    <property type="interactions" value="539"/>
</dbReference>
<dbReference type="InterPro" id="IPR004516">
    <property type="entry name" value="HisRS/HisZ"/>
</dbReference>
<gene>
    <name evidence="11" type="primary">hisS</name>
    <name evidence="14" type="ORF">ED208_12390</name>
</gene>
<keyword evidence="7 11" id="KW-0067">ATP-binding</keyword>
<evidence type="ECO:0000256" key="7">
    <source>
        <dbReference type="ARBA" id="ARBA00022840"/>
    </source>
</evidence>
<dbReference type="CDD" id="cd00859">
    <property type="entry name" value="HisRS_anticodon"/>
    <property type="match status" value="1"/>
</dbReference>
<evidence type="ECO:0000256" key="2">
    <source>
        <dbReference type="ARBA" id="ARBA00008226"/>
    </source>
</evidence>
<keyword evidence="8 11" id="KW-0648">Protein biosynthesis</keyword>
<feature type="binding site" evidence="12">
    <location>
        <position position="131"/>
    </location>
    <ligand>
        <name>L-histidine</name>
        <dbReference type="ChEBI" id="CHEBI:57595"/>
    </ligand>
</feature>
<comment type="caution">
    <text evidence="14">The sequence shown here is derived from an EMBL/GenBank/DDBJ whole genome shotgun (WGS) entry which is preliminary data.</text>
</comment>
<dbReference type="InParanoid" id="A0A3N0V913"/>